<dbReference type="GO" id="GO:0016491">
    <property type="term" value="F:oxidoreductase activity"/>
    <property type="evidence" value="ECO:0007669"/>
    <property type="project" value="InterPro"/>
</dbReference>
<proteinExistence type="predicted"/>
<evidence type="ECO:0000259" key="1">
    <source>
        <dbReference type="Pfam" id="PF03358"/>
    </source>
</evidence>
<evidence type="ECO:0000313" key="3">
    <source>
        <dbReference type="Proteomes" id="UP000321389"/>
    </source>
</evidence>
<feature type="domain" description="NADPH-dependent FMN reductase-like" evidence="1">
    <location>
        <begin position="3"/>
        <end position="147"/>
    </location>
</feature>
<dbReference type="PANTHER" id="PTHR30543:SF21">
    <property type="entry name" value="NAD(P)H-DEPENDENT FMN REDUCTASE LOT6"/>
    <property type="match status" value="1"/>
</dbReference>
<sequence>MKTKILCLSGSLRQASSSTAVVETICRDIGDSVEPLRFDIATLPHYNADLGQPEVVQAFKATVEAADGLVIVTPEYNYSVPGVLKNAIDWASRPAYESVMLDKPVFIASVSGGAMGGVRAQSHLKYILNGMLARAFVHKEVIIPFANKKVENGALVDEGIKTFLMEGVDAFVQSLRERPRQSLGR</sequence>
<accession>A0A5B8L3T7</accession>
<dbReference type="InterPro" id="IPR005025">
    <property type="entry name" value="FMN_Rdtase-like_dom"/>
</dbReference>
<dbReference type="InterPro" id="IPR029039">
    <property type="entry name" value="Flavoprotein-like_sf"/>
</dbReference>
<evidence type="ECO:0000313" key="2">
    <source>
        <dbReference type="EMBL" id="QDZ02616.1"/>
    </source>
</evidence>
<dbReference type="OrthoDB" id="9812295at2"/>
<dbReference type="Proteomes" id="UP000321389">
    <property type="component" value="Chromosome"/>
</dbReference>
<dbReference type="EMBL" id="CP042301">
    <property type="protein sequence ID" value="QDZ02616.1"/>
    <property type="molecule type" value="Genomic_DNA"/>
</dbReference>
<dbReference type="SUPFAM" id="SSF52218">
    <property type="entry name" value="Flavoproteins"/>
    <property type="match status" value="1"/>
</dbReference>
<dbReference type="Gene3D" id="3.40.50.360">
    <property type="match status" value="1"/>
</dbReference>
<keyword evidence="3" id="KW-1185">Reference proteome</keyword>
<dbReference type="RefSeq" id="WP_146301251.1">
    <property type="nucleotide sequence ID" value="NZ_CP042301.2"/>
</dbReference>
<dbReference type="InterPro" id="IPR050712">
    <property type="entry name" value="NAD(P)H-dep_reductase"/>
</dbReference>
<protein>
    <submittedName>
        <fullName evidence="2">NAD(P)H-dependent oxidoreductase</fullName>
    </submittedName>
</protein>
<dbReference type="AlphaFoldDB" id="A0A5B8L3T7"/>
<reference evidence="2" key="1">
    <citation type="submission" date="2020-04" db="EMBL/GenBank/DDBJ databases">
        <title>Nitratireductor sp. nov. isolated from mangrove soil.</title>
        <authorList>
            <person name="Ye Y."/>
        </authorList>
    </citation>
    <scope>NUCLEOTIDE SEQUENCE</scope>
    <source>
        <strain evidence="2">SY7</strain>
    </source>
</reference>
<dbReference type="Pfam" id="PF03358">
    <property type="entry name" value="FMN_red"/>
    <property type="match status" value="1"/>
</dbReference>
<gene>
    <name evidence="2" type="ORF">FQ775_20830</name>
</gene>
<organism evidence="2 3">
    <name type="scientific">Nitratireductor mangrovi</name>
    <dbReference type="NCBI Taxonomy" id="2599600"/>
    <lineage>
        <taxon>Bacteria</taxon>
        <taxon>Pseudomonadati</taxon>
        <taxon>Pseudomonadota</taxon>
        <taxon>Alphaproteobacteria</taxon>
        <taxon>Hyphomicrobiales</taxon>
        <taxon>Phyllobacteriaceae</taxon>
        <taxon>Nitratireductor</taxon>
    </lineage>
</organism>
<dbReference type="GO" id="GO:0005829">
    <property type="term" value="C:cytosol"/>
    <property type="evidence" value="ECO:0007669"/>
    <property type="project" value="TreeGrafter"/>
</dbReference>
<dbReference type="GO" id="GO:0010181">
    <property type="term" value="F:FMN binding"/>
    <property type="evidence" value="ECO:0007669"/>
    <property type="project" value="TreeGrafter"/>
</dbReference>
<dbReference type="PANTHER" id="PTHR30543">
    <property type="entry name" value="CHROMATE REDUCTASE"/>
    <property type="match status" value="1"/>
</dbReference>
<dbReference type="KEGG" id="niy:FQ775_20830"/>
<name>A0A5B8L3T7_9HYPH</name>